<evidence type="ECO:0000256" key="3">
    <source>
        <dbReference type="ARBA" id="ARBA00022448"/>
    </source>
</evidence>
<keyword evidence="5" id="KW-0547">Nucleotide-binding</keyword>
<dbReference type="InterPro" id="IPR015856">
    <property type="entry name" value="ABC_transpr_CbiO/EcfA_su"/>
</dbReference>
<name>A0A377GWJ4_9FUSO</name>
<dbReference type="SUPFAM" id="SSF52540">
    <property type="entry name" value="P-loop containing nucleoside triphosphate hydrolases"/>
    <property type="match status" value="1"/>
</dbReference>
<dbReference type="EMBL" id="UGGU01000003">
    <property type="protein sequence ID" value="STO31213.1"/>
    <property type="molecule type" value="Genomic_DNA"/>
</dbReference>
<dbReference type="Pfam" id="PF00005">
    <property type="entry name" value="ABC_tran"/>
    <property type="match status" value="1"/>
</dbReference>
<dbReference type="InterPro" id="IPR003593">
    <property type="entry name" value="AAA+_ATPase"/>
</dbReference>
<evidence type="ECO:0000313" key="11">
    <source>
        <dbReference type="Proteomes" id="UP000255328"/>
    </source>
</evidence>
<evidence type="ECO:0000256" key="1">
    <source>
        <dbReference type="ARBA" id="ARBA00004202"/>
    </source>
</evidence>
<dbReference type="PROSITE" id="PS50893">
    <property type="entry name" value="ABC_TRANSPORTER_2"/>
    <property type="match status" value="1"/>
</dbReference>
<protein>
    <submittedName>
        <fullName evidence="10">Energy-coupling factor transporter ATP-binding protein EcfA</fullName>
        <ecNumber evidence="10">3.6.3.-</ecNumber>
    </submittedName>
</protein>
<dbReference type="AlphaFoldDB" id="A0A377GWJ4"/>
<keyword evidence="4" id="KW-1003">Cell membrane</keyword>
<keyword evidence="3" id="KW-0813">Transport</keyword>
<dbReference type="PANTHER" id="PTHR43553">
    <property type="entry name" value="HEAVY METAL TRANSPORTER"/>
    <property type="match status" value="1"/>
</dbReference>
<keyword evidence="10" id="KW-0378">Hydrolase</keyword>
<evidence type="ECO:0000256" key="2">
    <source>
        <dbReference type="ARBA" id="ARBA00005417"/>
    </source>
</evidence>
<evidence type="ECO:0000256" key="7">
    <source>
        <dbReference type="ARBA" id="ARBA00022967"/>
    </source>
</evidence>
<evidence type="ECO:0000256" key="8">
    <source>
        <dbReference type="ARBA" id="ARBA00023136"/>
    </source>
</evidence>
<evidence type="ECO:0000256" key="6">
    <source>
        <dbReference type="ARBA" id="ARBA00022840"/>
    </source>
</evidence>
<accession>A0A377GWJ4</accession>
<dbReference type="CDD" id="cd03225">
    <property type="entry name" value="ABC_cobalt_CbiO_domain1"/>
    <property type="match status" value="1"/>
</dbReference>
<proteinExistence type="inferred from homology"/>
<dbReference type="InterPro" id="IPR050095">
    <property type="entry name" value="ECF_ABC_transporter_ATP-bd"/>
</dbReference>
<keyword evidence="11" id="KW-1185">Reference proteome</keyword>
<dbReference type="InterPro" id="IPR027417">
    <property type="entry name" value="P-loop_NTPase"/>
</dbReference>
<evidence type="ECO:0000313" key="10">
    <source>
        <dbReference type="EMBL" id="STO31213.1"/>
    </source>
</evidence>
<evidence type="ECO:0000256" key="4">
    <source>
        <dbReference type="ARBA" id="ARBA00022475"/>
    </source>
</evidence>
<dbReference type="PROSITE" id="PS00211">
    <property type="entry name" value="ABC_TRANSPORTER_1"/>
    <property type="match status" value="1"/>
</dbReference>
<dbReference type="Gene3D" id="3.40.50.300">
    <property type="entry name" value="P-loop containing nucleotide triphosphate hydrolases"/>
    <property type="match status" value="1"/>
</dbReference>
<dbReference type="Proteomes" id="UP000255328">
    <property type="component" value="Unassembled WGS sequence"/>
</dbReference>
<keyword evidence="8" id="KW-0472">Membrane</keyword>
<comment type="subcellular location">
    <subcellularLocation>
        <location evidence="1">Cell membrane</location>
        <topology evidence="1">Peripheral membrane protein</topology>
    </subcellularLocation>
</comment>
<dbReference type="GO" id="GO:0043190">
    <property type="term" value="C:ATP-binding cassette (ABC) transporter complex"/>
    <property type="evidence" value="ECO:0007669"/>
    <property type="project" value="TreeGrafter"/>
</dbReference>
<organism evidence="10 11">
    <name type="scientific">Fusobacterium necrogenes</name>
    <dbReference type="NCBI Taxonomy" id="858"/>
    <lineage>
        <taxon>Bacteria</taxon>
        <taxon>Fusobacteriati</taxon>
        <taxon>Fusobacteriota</taxon>
        <taxon>Fusobacteriia</taxon>
        <taxon>Fusobacteriales</taxon>
        <taxon>Fusobacteriaceae</taxon>
        <taxon>Fusobacterium</taxon>
    </lineage>
</organism>
<sequence>MIEIKNIDFSYYEREVFKNFSLKLEDGKFYTLLGKNGSGKSTLVKLLLGIVKVKSGEILVDGKNINDNLYEVRKNIGMVFQNPDEQIVSERIDEELAFSMENYGYSSMEMRERIEEVLQEINLLEKRDLRISQLSGGEKQRLCIGSALMLKPKVLVLDEGTAMLDEKNRENIMELLKRLRDRGVTILLISHHLDELKYVDEVIYLKNGELWQGDRDKFLKEIITGSLGESLELPPNFYIAREIFRRKGIDISKNLFSSEEVAEHLWRLSLKK</sequence>
<evidence type="ECO:0000256" key="5">
    <source>
        <dbReference type="ARBA" id="ARBA00022741"/>
    </source>
</evidence>
<feature type="domain" description="ABC transporter" evidence="9">
    <location>
        <begin position="2"/>
        <end position="232"/>
    </location>
</feature>
<dbReference type="FunFam" id="3.40.50.300:FF:000224">
    <property type="entry name" value="Energy-coupling factor transporter ATP-binding protein EcfA"/>
    <property type="match status" value="1"/>
</dbReference>
<evidence type="ECO:0000259" key="9">
    <source>
        <dbReference type="PROSITE" id="PS50893"/>
    </source>
</evidence>
<keyword evidence="7" id="KW-1278">Translocase</keyword>
<dbReference type="PANTHER" id="PTHR43553:SF27">
    <property type="entry name" value="ENERGY-COUPLING FACTOR TRANSPORTER ATP-BINDING PROTEIN ECFA2"/>
    <property type="match status" value="1"/>
</dbReference>
<comment type="similarity">
    <text evidence="2">Belongs to the ABC transporter superfamily.</text>
</comment>
<dbReference type="GO" id="GO:0005524">
    <property type="term" value="F:ATP binding"/>
    <property type="evidence" value="ECO:0007669"/>
    <property type="project" value="UniProtKB-KW"/>
</dbReference>
<dbReference type="GO" id="GO:0042626">
    <property type="term" value="F:ATPase-coupled transmembrane transporter activity"/>
    <property type="evidence" value="ECO:0007669"/>
    <property type="project" value="TreeGrafter"/>
</dbReference>
<dbReference type="SMART" id="SM00382">
    <property type="entry name" value="AAA"/>
    <property type="match status" value="1"/>
</dbReference>
<dbReference type="InterPro" id="IPR017871">
    <property type="entry name" value="ABC_transporter-like_CS"/>
</dbReference>
<gene>
    <name evidence="10" type="primary">ecfA1</name>
    <name evidence="10" type="ORF">NCTC10723_00658</name>
</gene>
<dbReference type="EC" id="3.6.3.-" evidence="10"/>
<reference evidence="10 11" key="1">
    <citation type="submission" date="2018-06" db="EMBL/GenBank/DDBJ databases">
        <authorList>
            <consortium name="Pathogen Informatics"/>
            <person name="Doyle S."/>
        </authorList>
    </citation>
    <scope>NUCLEOTIDE SEQUENCE [LARGE SCALE GENOMIC DNA]</scope>
    <source>
        <strain evidence="10 11">NCTC10723</strain>
    </source>
</reference>
<dbReference type="InterPro" id="IPR003439">
    <property type="entry name" value="ABC_transporter-like_ATP-bd"/>
</dbReference>
<keyword evidence="6 10" id="KW-0067">ATP-binding</keyword>
<dbReference type="GO" id="GO:0016887">
    <property type="term" value="F:ATP hydrolysis activity"/>
    <property type="evidence" value="ECO:0007669"/>
    <property type="project" value="InterPro"/>
</dbReference>
<dbReference type="RefSeq" id="WP_172606941.1">
    <property type="nucleotide sequence ID" value="NZ_UGGU01000003.1"/>
</dbReference>